<dbReference type="Proteomes" id="UP001589536">
    <property type="component" value="Unassembled WGS sequence"/>
</dbReference>
<evidence type="ECO:0000313" key="1">
    <source>
        <dbReference type="EMBL" id="MFB9714167.1"/>
    </source>
</evidence>
<sequence>MGSFGVCGPAAGGHEVGQAGVISISADRAVHGGGRSGAGLAAAAHPGVGLDVVVDVQEGLAGGRLVGADQAAMCVR</sequence>
<proteinExistence type="predicted"/>
<accession>A0ABV5UNS3</accession>
<protein>
    <submittedName>
        <fullName evidence="1">Uncharacterized protein</fullName>
    </submittedName>
</protein>
<dbReference type="RefSeq" id="WP_345043694.1">
    <property type="nucleotide sequence ID" value="NZ_BAABED010000001.1"/>
</dbReference>
<evidence type="ECO:0000313" key="2">
    <source>
        <dbReference type="Proteomes" id="UP001589536"/>
    </source>
</evidence>
<gene>
    <name evidence="1" type="ORF">ACFFPI_08340</name>
</gene>
<comment type="caution">
    <text evidence="1">The sequence shown here is derived from an EMBL/GenBank/DDBJ whole genome shotgun (WGS) entry which is preliminary data.</text>
</comment>
<name>A0ABV5UNS3_9MICC</name>
<keyword evidence="2" id="KW-1185">Reference proteome</keyword>
<organism evidence="1 2">
    <name type="scientific">Arthrobacter methylotrophus</name>
    <dbReference type="NCBI Taxonomy" id="121291"/>
    <lineage>
        <taxon>Bacteria</taxon>
        <taxon>Bacillati</taxon>
        <taxon>Actinomycetota</taxon>
        <taxon>Actinomycetes</taxon>
        <taxon>Micrococcales</taxon>
        <taxon>Micrococcaceae</taxon>
        <taxon>Arthrobacter</taxon>
    </lineage>
</organism>
<dbReference type="EMBL" id="JBHMBH010000019">
    <property type="protein sequence ID" value="MFB9714167.1"/>
    <property type="molecule type" value="Genomic_DNA"/>
</dbReference>
<reference evidence="1 2" key="1">
    <citation type="submission" date="2024-09" db="EMBL/GenBank/DDBJ databases">
        <authorList>
            <person name="Sun Q."/>
            <person name="Mori K."/>
        </authorList>
    </citation>
    <scope>NUCLEOTIDE SEQUENCE [LARGE SCALE GENOMIC DNA]</scope>
    <source>
        <strain evidence="1 2">JCM 13519</strain>
    </source>
</reference>